<dbReference type="PANTHER" id="PTHR37292">
    <property type="entry name" value="VNG6097C"/>
    <property type="match status" value="1"/>
</dbReference>
<sequence>MKVSTALDLIDNGNIALPEFQRGYVWNRDQVRGLMWSLYRKHPIGSLLIWVTKKEKTKIRGDGKATADTIQLLLDGQQRVTTLYGIIRGEPPKFFDGNATVFTGLYFNLESEVFEFFAPLKMKDNPLWINVTELLQPNGLGPALQKVLKDQELVDKQAAYIERLNAINDIQGRELHVEHVTGDDKSVDVVVDIFNQVNSGGTKLSKGDLALARICANWPEARQEMKKRLKKWQDYGFDFKLELFLRSINTITTGEALFSALKNVTVDEFQEGLKKAEKYTDYCLNLISSRLGLDHDRVLGSRYSLPLLVHYLHQRGGRLSDHKERDRLLHWYVHTFLWGRYSGSTESVLNQDLRAIQDIDQGIDNLVTNLRNTRGDLEIKPDDFRGWSRGTRFYPLLYMLTRLWHTKDFESGLELTQHMLGVQSNLELHHIFPKSQLYDAGYKRPEVNALANFTFLTKDTNILISDELPDVYLERYAEKEPGLVESHWIPMNRSLWKMDRYLDFLEARRELLAKAANDFLDNLAGGKMPEAEIKELTKIEVPVAETDEEALLREVNEWVKSKGLPGGEFDIELIDEATGELNAVIDLGWSDGLQEGLSEPVALLIDEDKKTLKAVSQAGYKPFDNVDEFKRYVTRDILAEVEAV</sequence>
<name>A0A532VB38_UNCT6</name>
<dbReference type="InterPro" id="IPR004919">
    <property type="entry name" value="GmrSD_N"/>
</dbReference>
<dbReference type="EMBL" id="NJBO01000001">
    <property type="protein sequence ID" value="TKJ44420.1"/>
    <property type="molecule type" value="Genomic_DNA"/>
</dbReference>
<protein>
    <recommendedName>
        <fullName evidence="1">GmrSD restriction endonucleases N-terminal domain-containing protein</fullName>
    </recommendedName>
</protein>
<dbReference type="PANTHER" id="PTHR37292:SF2">
    <property type="entry name" value="DUF262 DOMAIN-CONTAINING PROTEIN"/>
    <property type="match status" value="1"/>
</dbReference>
<comment type="caution">
    <text evidence="2">The sequence shown here is derived from an EMBL/GenBank/DDBJ whole genome shotgun (WGS) entry which is preliminary data.</text>
</comment>
<feature type="domain" description="GmrSD restriction endonucleases N-terminal" evidence="1">
    <location>
        <begin position="8"/>
        <end position="214"/>
    </location>
</feature>
<organism evidence="2 3">
    <name type="scientific">candidate division TA06 bacterium B3_TA06</name>
    <dbReference type="NCBI Taxonomy" id="2012487"/>
    <lineage>
        <taxon>Bacteria</taxon>
        <taxon>Bacteria division TA06</taxon>
    </lineage>
</organism>
<dbReference type="Proteomes" id="UP000317778">
    <property type="component" value="Unassembled WGS sequence"/>
</dbReference>
<dbReference type="Pfam" id="PF03235">
    <property type="entry name" value="GmrSD_N"/>
    <property type="match status" value="1"/>
</dbReference>
<evidence type="ECO:0000313" key="3">
    <source>
        <dbReference type="Proteomes" id="UP000317778"/>
    </source>
</evidence>
<gene>
    <name evidence="2" type="ORF">CEE36_01375</name>
</gene>
<reference evidence="2 3" key="1">
    <citation type="submission" date="2017-06" db="EMBL/GenBank/DDBJ databases">
        <title>Novel microbial phyla capable of carbon fixation and sulfur reduction in deep-sea sediments.</title>
        <authorList>
            <person name="Huang J."/>
            <person name="Baker B."/>
            <person name="Wang Y."/>
        </authorList>
    </citation>
    <scope>NUCLEOTIDE SEQUENCE [LARGE SCALE GENOMIC DNA]</scope>
    <source>
        <strain evidence="2">B3_TA06</strain>
    </source>
</reference>
<evidence type="ECO:0000259" key="1">
    <source>
        <dbReference type="Pfam" id="PF03235"/>
    </source>
</evidence>
<accession>A0A532VB38</accession>
<dbReference type="AlphaFoldDB" id="A0A532VB38"/>
<evidence type="ECO:0000313" key="2">
    <source>
        <dbReference type="EMBL" id="TKJ44420.1"/>
    </source>
</evidence>
<proteinExistence type="predicted"/>